<dbReference type="PROSITE" id="PS51257">
    <property type="entry name" value="PROKAR_LIPOPROTEIN"/>
    <property type="match status" value="1"/>
</dbReference>
<protein>
    <recommendedName>
        <fullName evidence="6">Probable sugar-binding periplasmic protein</fullName>
    </recommendedName>
</protein>
<keyword evidence="9" id="KW-1185">Reference proteome</keyword>
<gene>
    <name evidence="8" type="ORF">SAMN04489742_0754</name>
</gene>
<feature type="signal peptide" evidence="7">
    <location>
        <begin position="1"/>
        <end position="21"/>
    </location>
</feature>
<evidence type="ECO:0000256" key="7">
    <source>
        <dbReference type="SAM" id="SignalP"/>
    </source>
</evidence>
<dbReference type="STRING" id="37928.SAMN04489742_0754"/>
<dbReference type="KEGG" id="acry:AC20117_13555"/>
<dbReference type="PANTHER" id="PTHR43649">
    <property type="entry name" value="ARABINOSE-BINDING PROTEIN-RELATED"/>
    <property type="match status" value="1"/>
</dbReference>
<dbReference type="OrthoDB" id="5580590at2"/>
<name>A0A1H1A531_9MICC</name>
<dbReference type="Gene3D" id="3.40.190.10">
    <property type="entry name" value="Periplasmic binding protein-like II"/>
    <property type="match status" value="2"/>
</dbReference>
<dbReference type="Proteomes" id="UP000181917">
    <property type="component" value="Unassembled WGS sequence"/>
</dbReference>
<dbReference type="AlphaFoldDB" id="A0A1H1A531"/>
<comment type="similarity">
    <text evidence="2">Belongs to the bacterial solute-binding protein 1 family.</text>
</comment>
<evidence type="ECO:0000256" key="6">
    <source>
        <dbReference type="ARBA" id="ARBA00049753"/>
    </source>
</evidence>
<evidence type="ECO:0000256" key="5">
    <source>
        <dbReference type="ARBA" id="ARBA00049629"/>
    </source>
</evidence>
<evidence type="ECO:0000313" key="9">
    <source>
        <dbReference type="Proteomes" id="UP000181917"/>
    </source>
</evidence>
<evidence type="ECO:0000256" key="3">
    <source>
        <dbReference type="ARBA" id="ARBA00022448"/>
    </source>
</evidence>
<evidence type="ECO:0000256" key="4">
    <source>
        <dbReference type="ARBA" id="ARBA00022729"/>
    </source>
</evidence>
<dbReference type="PANTHER" id="PTHR43649:SF28">
    <property type="entry name" value="BINDING PROTEIN COMPONENT OF ABC SUGAR TRANSPORTER-RELATED"/>
    <property type="match status" value="1"/>
</dbReference>
<dbReference type="GO" id="GO:0030313">
    <property type="term" value="C:cell envelope"/>
    <property type="evidence" value="ECO:0007669"/>
    <property type="project" value="UniProtKB-SubCell"/>
</dbReference>
<feature type="chain" id="PRO_5039309433" description="Probable sugar-binding periplasmic protein" evidence="7">
    <location>
        <begin position="22"/>
        <end position="426"/>
    </location>
</feature>
<dbReference type="InterPro" id="IPR050490">
    <property type="entry name" value="Bact_solute-bd_prot1"/>
</dbReference>
<evidence type="ECO:0000256" key="1">
    <source>
        <dbReference type="ARBA" id="ARBA00004196"/>
    </source>
</evidence>
<evidence type="ECO:0000256" key="2">
    <source>
        <dbReference type="ARBA" id="ARBA00008520"/>
    </source>
</evidence>
<comment type="function">
    <text evidence="5">Part of a binding-protein-dependent transport system for a sugar.</text>
</comment>
<evidence type="ECO:0000313" key="8">
    <source>
        <dbReference type="EMBL" id="SDQ34757.1"/>
    </source>
</evidence>
<keyword evidence="4 7" id="KW-0732">Signal</keyword>
<organism evidence="8 9">
    <name type="scientific">Crystallibacter crystallopoietes</name>
    <dbReference type="NCBI Taxonomy" id="37928"/>
    <lineage>
        <taxon>Bacteria</taxon>
        <taxon>Bacillati</taxon>
        <taxon>Actinomycetota</taxon>
        <taxon>Actinomycetes</taxon>
        <taxon>Micrococcales</taxon>
        <taxon>Micrococcaceae</taxon>
        <taxon>Crystallibacter</taxon>
    </lineage>
</organism>
<sequence>MRRVSLLASVAAAGLLLSACGGGSSVEEANPTEATGSVGVFTWWADGSEKVGLDALVDIFDEQYPDLTFDNLAVAGGAGSQAKSVLAANLKSGNPPDSFQAHAGAELQDYINADQLEDLSSFYEEAQLNEAFPQDLLDRLTVDGKIYSVPSNIHRANVVWANVEVLEEAGLDPNSPPADLDAWFADMDKIKESGTTPLAVAGTWTQVQLFENILLATLGAEAYSGLWDGTTDWRSPEVTKAIENYKKALSYTNSDRDTLSDWGPATQLVEDGAAAYNVMGDWAEAKFAQDGLKPGTDYVYFPTPGTDGVFDFLADSFTLPKGAPNPAGSKAWLTTISSVEGQQAFNAAKGSIPARTDVPSDEFGEYQQSAIEDFSSDTIVSSLAHGAAVPVAWLNELSTAVSKFGGPQDVAALQESAASIAEKFAQ</sequence>
<dbReference type="RefSeq" id="WP_074699285.1">
    <property type="nucleotide sequence ID" value="NZ_CP018863.1"/>
</dbReference>
<reference evidence="8 9" key="1">
    <citation type="submission" date="2016-10" db="EMBL/GenBank/DDBJ databases">
        <authorList>
            <person name="de Groot N.N."/>
        </authorList>
    </citation>
    <scope>NUCLEOTIDE SEQUENCE [LARGE SCALE GENOMIC DNA]</scope>
    <source>
        <strain evidence="8 9">DSM 20117</strain>
    </source>
</reference>
<dbReference type="SUPFAM" id="SSF53850">
    <property type="entry name" value="Periplasmic binding protein-like II"/>
    <property type="match status" value="1"/>
</dbReference>
<keyword evidence="3" id="KW-0813">Transport</keyword>
<dbReference type="InterPro" id="IPR006059">
    <property type="entry name" value="SBP"/>
</dbReference>
<dbReference type="EMBL" id="FNKH01000002">
    <property type="protein sequence ID" value="SDQ34757.1"/>
    <property type="molecule type" value="Genomic_DNA"/>
</dbReference>
<proteinExistence type="inferred from homology"/>
<accession>A0A1H1A531</accession>
<dbReference type="Pfam" id="PF13416">
    <property type="entry name" value="SBP_bac_8"/>
    <property type="match status" value="1"/>
</dbReference>
<comment type="subcellular location">
    <subcellularLocation>
        <location evidence="1">Cell envelope</location>
    </subcellularLocation>
</comment>